<organism evidence="8 9">
    <name type="scientific">Halosimplex aquaticum</name>
    <dbReference type="NCBI Taxonomy" id="3026162"/>
    <lineage>
        <taxon>Archaea</taxon>
        <taxon>Methanobacteriati</taxon>
        <taxon>Methanobacteriota</taxon>
        <taxon>Stenosarchaea group</taxon>
        <taxon>Halobacteria</taxon>
        <taxon>Halobacteriales</taxon>
        <taxon>Haloarculaceae</taxon>
        <taxon>Halosimplex</taxon>
    </lineage>
</organism>
<dbReference type="InterPro" id="IPR027379">
    <property type="entry name" value="CLS_N"/>
</dbReference>
<keyword evidence="9" id="KW-1185">Reference proteome</keyword>
<evidence type="ECO:0000256" key="5">
    <source>
        <dbReference type="ARBA" id="ARBA00023136"/>
    </source>
</evidence>
<dbReference type="Pfam" id="PF13396">
    <property type="entry name" value="PLDc_N"/>
    <property type="match status" value="1"/>
</dbReference>
<evidence type="ECO:0000313" key="8">
    <source>
        <dbReference type="EMBL" id="MFC7142552.1"/>
    </source>
</evidence>
<comment type="caution">
    <text evidence="8">The sequence shown here is derived from an EMBL/GenBank/DDBJ whole genome shotgun (WGS) entry which is preliminary data.</text>
</comment>
<evidence type="ECO:0000256" key="1">
    <source>
        <dbReference type="ARBA" id="ARBA00004651"/>
    </source>
</evidence>
<reference evidence="8 9" key="1">
    <citation type="journal article" date="2019" name="Int. J. Syst. Evol. Microbiol.">
        <title>The Global Catalogue of Microorganisms (GCM) 10K type strain sequencing project: providing services to taxonomists for standard genome sequencing and annotation.</title>
        <authorList>
            <consortium name="The Broad Institute Genomics Platform"/>
            <consortium name="The Broad Institute Genome Sequencing Center for Infectious Disease"/>
            <person name="Wu L."/>
            <person name="Ma J."/>
        </authorList>
    </citation>
    <scope>NUCLEOTIDE SEQUENCE [LARGE SCALE GENOMIC DNA]</scope>
    <source>
        <strain evidence="8 9">XZYJT29</strain>
    </source>
</reference>
<proteinExistence type="predicted"/>
<dbReference type="AlphaFoldDB" id="A0ABD5Y5N9"/>
<gene>
    <name evidence="8" type="ORF">ACFQMA_22290</name>
</gene>
<dbReference type="GeneID" id="78822898"/>
<keyword evidence="3 6" id="KW-0812">Transmembrane</keyword>
<evidence type="ECO:0000256" key="3">
    <source>
        <dbReference type="ARBA" id="ARBA00022692"/>
    </source>
</evidence>
<accession>A0ABD5Y5N9</accession>
<keyword evidence="5 6" id="KW-0472">Membrane</keyword>
<evidence type="ECO:0000256" key="2">
    <source>
        <dbReference type="ARBA" id="ARBA00022475"/>
    </source>
</evidence>
<comment type="subcellular location">
    <subcellularLocation>
        <location evidence="1">Cell membrane</location>
        <topology evidence="1">Multi-pass membrane protein</topology>
    </subcellularLocation>
</comment>
<dbReference type="EMBL" id="JBHTAS010000001">
    <property type="protein sequence ID" value="MFC7142552.1"/>
    <property type="molecule type" value="Genomic_DNA"/>
</dbReference>
<dbReference type="Proteomes" id="UP001596432">
    <property type="component" value="Unassembled WGS sequence"/>
</dbReference>
<evidence type="ECO:0000313" key="9">
    <source>
        <dbReference type="Proteomes" id="UP001596432"/>
    </source>
</evidence>
<name>A0ABD5Y5N9_9EURY</name>
<evidence type="ECO:0000256" key="6">
    <source>
        <dbReference type="SAM" id="Phobius"/>
    </source>
</evidence>
<evidence type="ECO:0000259" key="7">
    <source>
        <dbReference type="Pfam" id="PF13396"/>
    </source>
</evidence>
<feature type="transmembrane region" description="Helical" evidence="6">
    <location>
        <begin position="12"/>
        <end position="34"/>
    </location>
</feature>
<dbReference type="RefSeq" id="WP_274323614.1">
    <property type="nucleotide sequence ID" value="NZ_CP118158.1"/>
</dbReference>
<keyword evidence="2" id="KW-1003">Cell membrane</keyword>
<evidence type="ECO:0000256" key="4">
    <source>
        <dbReference type="ARBA" id="ARBA00022989"/>
    </source>
</evidence>
<protein>
    <submittedName>
        <fullName evidence="8">PLDc N-terminal domain-containing protein</fullName>
    </submittedName>
</protein>
<keyword evidence="4 6" id="KW-1133">Transmembrane helix</keyword>
<feature type="transmembrane region" description="Helical" evidence="6">
    <location>
        <begin position="46"/>
        <end position="66"/>
    </location>
</feature>
<dbReference type="GO" id="GO:0005886">
    <property type="term" value="C:plasma membrane"/>
    <property type="evidence" value="ECO:0007669"/>
    <property type="project" value="UniProtKB-SubCell"/>
</dbReference>
<sequence length="71" mass="7911">MPSMIALQSGAAAFFFLFAILLLAVSLAMIVWTYQDAQANSSQPAFLWALVVFFAPFLGIVLYFLVGRDRY</sequence>
<feature type="domain" description="Cardiolipin synthase N-terminal" evidence="7">
    <location>
        <begin position="26"/>
        <end position="68"/>
    </location>
</feature>